<dbReference type="Proteomes" id="UP000009011">
    <property type="component" value="Chromosome"/>
</dbReference>
<dbReference type="InterPro" id="IPR000305">
    <property type="entry name" value="GIY-YIG_endonuc"/>
</dbReference>
<reference evidence="3 4" key="1">
    <citation type="journal article" date="2013" name="PLoS ONE">
        <title>Genomic analysis of Melioribacter roseus, facultatively anaerobic organotrophic bacterium representing a novel deep lineage within Bacteriodetes/Chlorobi group.</title>
        <authorList>
            <person name="Kadnikov V.V."/>
            <person name="Mardanov A.V."/>
            <person name="Podosokorskaya O.A."/>
            <person name="Gavrilov S.N."/>
            <person name="Kublanov I.V."/>
            <person name="Beletsky A.V."/>
            <person name="Bonch-Osmolovskaya E.A."/>
            <person name="Ravin N.V."/>
        </authorList>
    </citation>
    <scope>NUCLEOTIDE SEQUENCE [LARGE SCALE GENOMIC DNA]</scope>
    <source>
        <strain evidence="4">JCM 17771 / P3M-2</strain>
    </source>
</reference>
<dbReference type="Pfam" id="PF01541">
    <property type="entry name" value="GIY-YIG"/>
    <property type="match status" value="1"/>
</dbReference>
<dbReference type="SMART" id="SM00465">
    <property type="entry name" value="GIYc"/>
    <property type="match status" value="1"/>
</dbReference>
<evidence type="ECO:0000313" key="4">
    <source>
        <dbReference type="Proteomes" id="UP000009011"/>
    </source>
</evidence>
<feature type="coiled-coil region" evidence="1">
    <location>
        <begin position="68"/>
        <end position="99"/>
    </location>
</feature>
<keyword evidence="1" id="KW-0175">Coiled coil</keyword>
<dbReference type="SUPFAM" id="SSF82771">
    <property type="entry name" value="GIY-YIG endonuclease"/>
    <property type="match status" value="1"/>
</dbReference>
<dbReference type="AlphaFoldDB" id="I7A030"/>
<evidence type="ECO:0000313" key="3">
    <source>
        <dbReference type="EMBL" id="AFN74608.1"/>
    </source>
</evidence>
<evidence type="ECO:0000259" key="2">
    <source>
        <dbReference type="PROSITE" id="PS50164"/>
    </source>
</evidence>
<dbReference type="PROSITE" id="PS50164">
    <property type="entry name" value="GIY_YIG"/>
    <property type="match status" value="1"/>
</dbReference>
<dbReference type="RefSeq" id="WP_014856042.1">
    <property type="nucleotide sequence ID" value="NC_018178.1"/>
</dbReference>
<name>I7A030_MELRP</name>
<sequence>MDKSALKKAYKESKKPMGVYSIKNNYNHKLYLGASVDPEARINRHKAELRFGSHRNAELQNAWKNGGESALEFEILDLLEQKEEVENNIEEELRLLTEMWIQKLKDGDYEIILIN</sequence>
<gene>
    <name evidence="3" type="ordered locus">MROS_1371</name>
</gene>
<proteinExistence type="predicted"/>
<accession>I7A030</accession>
<dbReference type="EMBL" id="CP003557">
    <property type="protein sequence ID" value="AFN74608.1"/>
    <property type="molecule type" value="Genomic_DNA"/>
</dbReference>
<dbReference type="KEGG" id="mro:MROS_1371"/>
<dbReference type="HOGENOM" id="CLU_146070_0_0_10"/>
<organism evidence="3 4">
    <name type="scientific">Melioribacter roseus (strain DSM 23840 / JCM 17771 / VKM B-2668 / P3M-2)</name>
    <dbReference type="NCBI Taxonomy" id="1191523"/>
    <lineage>
        <taxon>Bacteria</taxon>
        <taxon>Pseudomonadati</taxon>
        <taxon>Ignavibacteriota</taxon>
        <taxon>Ignavibacteria</taxon>
        <taxon>Ignavibacteriales</taxon>
        <taxon>Melioribacteraceae</taxon>
        <taxon>Melioribacter</taxon>
    </lineage>
</organism>
<dbReference type="InterPro" id="IPR035901">
    <property type="entry name" value="GIY-YIG_endonuc_sf"/>
</dbReference>
<feature type="domain" description="GIY-YIG" evidence="2">
    <location>
        <begin position="15"/>
        <end position="111"/>
    </location>
</feature>
<protein>
    <submittedName>
        <fullName evidence="3">LuxR family transcriptional regulator</fullName>
    </submittedName>
</protein>
<dbReference type="Gene3D" id="3.40.1440.10">
    <property type="entry name" value="GIY-YIG endonuclease"/>
    <property type="match status" value="1"/>
</dbReference>
<dbReference type="OrthoDB" id="9134286at2"/>
<keyword evidence="4" id="KW-1185">Reference proteome</keyword>
<dbReference type="eggNOG" id="COG3860">
    <property type="taxonomic scope" value="Bacteria"/>
</dbReference>
<evidence type="ECO:0000256" key="1">
    <source>
        <dbReference type="SAM" id="Coils"/>
    </source>
</evidence>
<dbReference type="CDD" id="cd10451">
    <property type="entry name" value="GIY-YIG_LuxR_like"/>
    <property type="match status" value="1"/>
</dbReference>